<name>A0AAD9TTQ9_9ROSI</name>
<dbReference type="AlphaFoldDB" id="A0AAD9TTQ9"/>
<sequence length="137" mass="15490">MTLPRDIECPKRFNISPSMKSLLKRNVAMFAAGFRANSKQTYSQSQACLNGMPGGDVTPIASGAEVSVEKCKELKNPKDPNGVDMVLTKDLERQVNERKEWAHHKAMQAARKLSNDLTELKMLRMEREETQRLKKGK</sequence>
<dbReference type="PANTHER" id="PTHR46405:SF3">
    <property type="entry name" value="RING_U-BOX SUPERFAMILY PROTEIN"/>
    <property type="match status" value="1"/>
</dbReference>
<reference evidence="1" key="1">
    <citation type="journal article" date="2023" name="Plant J.">
        <title>Genome sequences and population genomics provide insights into the demographic history, inbreeding, and mutation load of two 'living fossil' tree species of Dipteronia.</title>
        <authorList>
            <person name="Feng Y."/>
            <person name="Comes H.P."/>
            <person name="Chen J."/>
            <person name="Zhu S."/>
            <person name="Lu R."/>
            <person name="Zhang X."/>
            <person name="Li P."/>
            <person name="Qiu J."/>
            <person name="Olsen K.M."/>
            <person name="Qiu Y."/>
        </authorList>
    </citation>
    <scope>NUCLEOTIDE SEQUENCE</scope>
    <source>
        <strain evidence="1">KIB01</strain>
    </source>
</reference>
<evidence type="ECO:0000313" key="1">
    <source>
        <dbReference type="EMBL" id="KAK2641558.1"/>
    </source>
</evidence>
<dbReference type="Proteomes" id="UP001280121">
    <property type="component" value="Unassembled WGS sequence"/>
</dbReference>
<dbReference type="InterPro" id="IPR046934">
    <property type="entry name" value="PIR2-like"/>
</dbReference>
<gene>
    <name evidence="1" type="ORF">Ddye_023321</name>
</gene>
<dbReference type="EMBL" id="JANJYI010000007">
    <property type="protein sequence ID" value="KAK2641558.1"/>
    <property type="molecule type" value="Genomic_DNA"/>
</dbReference>
<accession>A0AAD9TTQ9</accession>
<protein>
    <submittedName>
        <fullName evidence="1">Uncharacterized protein</fullName>
    </submittedName>
</protein>
<comment type="caution">
    <text evidence="1">The sequence shown here is derived from an EMBL/GenBank/DDBJ whole genome shotgun (WGS) entry which is preliminary data.</text>
</comment>
<organism evidence="1 2">
    <name type="scientific">Dipteronia dyeriana</name>
    <dbReference type="NCBI Taxonomy" id="168575"/>
    <lineage>
        <taxon>Eukaryota</taxon>
        <taxon>Viridiplantae</taxon>
        <taxon>Streptophyta</taxon>
        <taxon>Embryophyta</taxon>
        <taxon>Tracheophyta</taxon>
        <taxon>Spermatophyta</taxon>
        <taxon>Magnoliopsida</taxon>
        <taxon>eudicotyledons</taxon>
        <taxon>Gunneridae</taxon>
        <taxon>Pentapetalae</taxon>
        <taxon>rosids</taxon>
        <taxon>malvids</taxon>
        <taxon>Sapindales</taxon>
        <taxon>Sapindaceae</taxon>
        <taxon>Hippocastanoideae</taxon>
        <taxon>Acereae</taxon>
        <taxon>Dipteronia</taxon>
    </lineage>
</organism>
<evidence type="ECO:0000313" key="2">
    <source>
        <dbReference type="Proteomes" id="UP001280121"/>
    </source>
</evidence>
<keyword evidence="2" id="KW-1185">Reference proteome</keyword>
<proteinExistence type="predicted"/>
<dbReference type="PANTHER" id="PTHR46405">
    <property type="entry name" value="OS05G0141500 PROTEIN"/>
    <property type="match status" value="1"/>
</dbReference>